<accession>A0A815XEA9</accession>
<dbReference type="Proteomes" id="UP000663828">
    <property type="component" value="Unassembled WGS sequence"/>
</dbReference>
<evidence type="ECO:0000313" key="3">
    <source>
        <dbReference type="EMBL" id="CAF1556617.1"/>
    </source>
</evidence>
<protein>
    <submittedName>
        <fullName evidence="3">Uncharacterized protein</fullName>
    </submittedName>
</protein>
<sequence length="122" mass="13710">MHLTFTVFCLLIAHVICYPSVRNVEVDDDKNNEDLQLELRSILNYLDNEEAERSISSSQSDSSEDDGVFTKRKDNYNVINPELKCGIECVGKLRNPETGKGLSVGEATKACNKICGDLFRHK</sequence>
<dbReference type="OrthoDB" id="10492353at2759"/>
<dbReference type="AlphaFoldDB" id="A0A815XEA9"/>
<name>A0A815XEA9_ADIRI</name>
<evidence type="ECO:0000313" key="2">
    <source>
        <dbReference type="EMBL" id="CAF1459570.1"/>
    </source>
</evidence>
<proteinExistence type="predicted"/>
<keyword evidence="4" id="KW-1185">Reference proteome</keyword>
<feature type="chain" id="PRO_5036412482" evidence="1">
    <location>
        <begin position="18"/>
        <end position="122"/>
    </location>
</feature>
<evidence type="ECO:0000313" key="4">
    <source>
        <dbReference type="Proteomes" id="UP000663828"/>
    </source>
</evidence>
<keyword evidence="1" id="KW-0732">Signal</keyword>
<dbReference type="Proteomes" id="UP000663852">
    <property type="component" value="Unassembled WGS sequence"/>
</dbReference>
<gene>
    <name evidence="2" type="ORF">EDS130_LOCUS40061</name>
    <name evidence="3" type="ORF">XAT740_LOCUS43299</name>
</gene>
<comment type="caution">
    <text evidence="3">The sequence shown here is derived from an EMBL/GenBank/DDBJ whole genome shotgun (WGS) entry which is preliminary data.</text>
</comment>
<reference evidence="3" key="1">
    <citation type="submission" date="2021-02" db="EMBL/GenBank/DDBJ databases">
        <authorList>
            <person name="Nowell W R."/>
        </authorList>
    </citation>
    <scope>NUCLEOTIDE SEQUENCE</scope>
</reference>
<dbReference type="EMBL" id="CAJNOR010005315">
    <property type="protein sequence ID" value="CAF1556617.1"/>
    <property type="molecule type" value="Genomic_DNA"/>
</dbReference>
<dbReference type="EMBL" id="CAJNOJ010000470">
    <property type="protein sequence ID" value="CAF1459570.1"/>
    <property type="molecule type" value="Genomic_DNA"/>
</dbReference>
<evidence type="ECO:0000256" key="1">
    <source>
        <dbReference type="SAM" id="SignalP"/>
    </source>
</evidence>
<organism evidence="3 4">
    <name type="scientific">Adineta ricciae</name>
    <name type="common">Rotifer</name>
    <dbReference type="NCBI Taxonomy" id="249248"/>
    <lineage>
        <taxon>Eukaryota</taxon>
        <taxon>Metazoa</taxon>
        <taxon>Spiralia</taxon>
        <taxon>Gnathifera</taxon>
        <taxon>Rotifera</taxon>
        <taxon>Eurotatoria</taxon>
        <taxon>Bdelloidea</taxon>
        <taxon>Adinetida</taxon>
        <taxon>Adinetidae</taxon>
        <taxon>Adineta</taxon>
    </lineage>
</organism>
<feature type="signal peptide" evidence="1">
    <location>
        <begin position="1"/>
        <end position="17"/>
    </location>
</feature>